<protein>
    <recommendedName>
        <fullName evidence="3">MipA/OmpV family protein</fullName>
    </recommendedName>
</protein>
<dbReference type="InterPro" id="IPR010239">
    <property type="entry name" value="CHP02001"/>
</dbReference>
<evidence type="ECO:0008006" key="3">
    <source>
        <dbReference type="Google" id="ProtNLM"/>
    </source>
</evidence>
<proteinExistence type="predicted"/>
<keyword evidence="2" id="KW-1185">Reference proteome</keyword>
<dbReference type="AlphaFoldDB" id="A0A3D8K5Y3"/>
<dbReference type="Proteomes" id="UP000256838">
    <property type="component" value="Unassembled WGS sequence"/>
</dbReference>
<dbReference type="EMBL" id="QRGA01000001">
    <property type="protein sequence ID" value="RDV00453.1"/>
    <property type="molecule type" value="Genomic_DNA"/>
</dbReference>
<gene>
    <name evidence="1" type="ORF">DWV00_01285</name>
</gene>
<dbReference type="OrthoDB" id="9150245at2"/>
<dbReference type="Pfam" id="PF09694">
    <property type="entry name" value="Gcw_chp"/>
    <property type="match status" value="1"/>
</dbReference>
<accession>A0A3D8K5Y3</accession>
<comment type="caution">
    <text evidence="1">The sequence shown here is derived from an EMBL/GenBank/DDBJ whole genome shotgun (WGS) entry which is preliminary data.</text>
</comment>
<evidence type="ECO:0000313" key="1">
    <source>
        <dbReference type="EMBL" id="RDV00453.1"/>
    </source>
</evidence>
<sequence length="265" mass="29025">MGWKDALLRMGTRSRWRWRSYSAVRPRMTRALRCAAPLLALLAAAIIVPSAWADDAWHFQVGGTTDRLNRGIDLSQGDPSVDVSANWYPGTGPFAGVSGWTVRPFPGISTGAEFVADAGYGWRTGDWSAQAMVLHYQFAHTPEATLLEYDEAGLEVGWREVVFASVTASPNTSYAGSPRTLALTYNIVGHYPLAHGFSATAGIGYYDLHAGLGSGFFYDDIGLNYQYRSIQVQLAYFGTQAPASIEAQFGPMLVHRWVAQVSWAF</sequence>
<name>A0A3D8K5Y3_9BURK</name>
<reference evidence="1 2" key="1">
    <citation type="submission" date="2018-08" db="EMBL/GenBank/DDBJ databases">
        <title>Paraburkholderia sp. DHOM06 isolated from forest soil.</title>
        <authorList>
            <person name="Gao Z.-H."/>
            <person name="Qiu L.-H."/>
        </authorList>
    </citation>
    <scope>NUCLEOTIDE SEQUENCE [LARGE SCALE GENOMIC DNA]</scope>
    <source>
        <strain evidence="1 2">DHOM06</strain>
    </source>
</reference>
<organism evidence="1 2">
    <name type="scientific">Trinickia dinghuensis</name>
    <dbReference type="NCBI Taxonomy" id="2291023"/>
    <lineage>
        <taxon>Bacteria</taxon>
        <taxon>Pseudomonadati</taxon>
        <taxon>Pseudomonadota</taxon>
        <taxon>Betaproteobacteria</taxon>
        <taxon>Burkholderiales</taxon>
        <taxon>Burkholderiaceae</taxon>
        <taxon>Trinickia</taxon>
    </lineage>
</organism>
<evidence type="ECO:0000313" key="2">
    <source>
        <dbReference type="Proteomes" id="UP000256838"/>
    </source>
</evidence>